<gene>
    <name evidence="2" type="ORF">OsI_23275</name>
</gene>
<sequence>MRLLRGAPVPQHRALSGGDNQKGLNAKKNDATRSFPSLSPSSSFVSCLREGMASKLKTRKKLLPQQPQVASLQVEAVAASETLTPQPSHQRIVSQVDVYHRLMAAAAAAAVAALLGERRGQED</sequence>
<dbReference type="AlphaFoldDB" id="A2YDT9"/>
<evidence type="ECO:0000313" key="3">
    <source>
        <dbReference type="Proteomes" id="UP000007015"/>
    </source>
</evidence>
<dbReference type="Gramene" id="BGIOSGA021092-TA">
    <property type="protein sequence ID" value="BGIOSGA021092-PA"/>
    <property type="gene ID" value="BGIOSGA021092"/>
</dbReference>
<name>A2YDT9_ORYSI</name>
<dbReference type="EMBL" id="CM000131">
    <property type="protein sequence ID" value="EAZ01250.1"/>
    <property type="molecule type" value="Genomic_DNA"/>
</dbReference>
<accession>A2YDT9</accession>
<keyword evidence="3" id="KW-1185">Reference proteome</keyword>
<organism evidence="2 3">
    <name type="scientific">Oryza sativa subsp. indica</name>
    <name type="common">Rice</name>
    <dbReference type="NCBI Taxonomy" id="39946"/>
    <lineage>
        <taxon>Eukaryota</taxon>
        <taxon>Viridiplantae</taxon>
        <taxon>Streptophyta</taxon>
        <taxon>Embryophyta</taxon>
        <taxon>Tracheophyta</taxon>
        <taxon>Spermatophyta</taxon>
        <taxon>Magnoliopsida</taxon>
        <taxon>Liliopsida</taxon>
        <taxon>Poales</taxon>
        <taxon>Poaceae</taxon>
        <taxon>BOP clade</taxon>
        <taxon>Oryzoideae</taxon>
        <taxon>Oryzeae</taxon>
        <taxon>Oryzinae</taxon>
        <taxon>Oryza</taxon>
        <taxon>Oryza sativa</taxon>
    </lineage>
</organism>
<evidence type="ECO:0000313" key="2">
    <source>
        <dbReference type="EMBL" id="EAZ01250.1"/>
    </source>
</evidence>
<protein>
    <submittedName>
        <fullName evidence="2">Uncharacterized protein</fullName>
    </submittedName>
</protein>
<dbReference type="HOGENOM" id="CLU_2019034_0_0_1"/>
<dbReference type="Proteomes" id="UP000007015">
    <property type="component" value="Chromosome 6"/>
</dbReference>
<reference evidence="2 3" key="1">
    <citation type="journal article" date="2005" name="PLoS Biol.">
        <title>The genomes of Oryza sativa: a history of duplications.</title>
        <authorList>
            <person name="Yu J."/>
            <person name="Wang J."/>
            <person name="Lin W."/>
            <person name="Li S."/>
            <person name="Li H."/>
            <person name="Zhou J."/>
            <person name="Ni P."/>
            <person name="Dong W."/>
            <person name="Hu S."/>
            <person name="Zeng C."/>
            <person name="Zhang J."/>
            <person name="Zhang Y."/>
            <person name="Li R."/>
            <person name="Xu Z."/>
            <person name="Li S."/>
            <person name="Li X."/>
            <person name="Zheng H."/>
            <person name="Cong L."/>
            <person name="Lin L."/>
            <person name="Yin J."/>
            <person name="Geng J."/>
            <person name="Li G."/>
            <person name="Shi J."/>
            <person name="Liu J."/>
            <person name="Lv H."/>
            <person name="Li J."/>
            <person name="Wang J."/>
            <person name="Deng Y."/>
            <person name="Ran L."/>
            <person name="Shi X."/>
            <person name="Wang X."/>
            <person name="Wu Q."/>
            <person name="Li C."/>
            <person name="Ren X."/>
            <person name="Wang J."/>
            <person name="Wang X."/>
            <person name="Li D."/>
            <person name="Liu D."/>
            <person name="Zhang X."/>
            <person name="Ji Z."/>
            <person name="Zhao W."/>
            <person name="Sun Y."/>
            <person name="Zhang Z."/>
            <person name="Bao J."/>
            <person name="Han Y."/>
            <person name="Dong L."/>
            <person name="Ji J."/>
            <person name="Chen P."/>
            <person name="Wu S."/>
            <person name="Liu J."/>
            <person name="Xiao Y."/>
            <person name="Bu D."/>
            <person name="Tan J."/>
            <person name="Yang L."/>
            <person name="Ye C."/>
            <person name="Zhang J."/>
            <person name="Xu J."/>
            <person name="Zhou Y."/>
            <person name="Yu Y."/>
            <person name="Zhang B."/>
            <person name="Zhuang S."/>
            <person name="Wei H."/>
            <person name="Liu B."/>
            <person name="Lei M."/>
            <person name="Yu H."/>
            <person name="Li Y."/>
            <person name="Xu H."/>
            <person name="Wei S."/>
            <person name="He X."/>
            <person name="Fang L."/>
            <person name="Zhang Z."/>
            <person name="Zhang Y."/>
            <person name="Huang X."/>
            <person name="Su Z."/>
            <person name="Tong W."/>
            <person name="Li J."/>
            <person name="Tong Z."/>
            <person name="Li S."/>
            <person name="Ye J."/>
            <person name="Wang L."/>
            <person name="Fang L."/>
            <person name="Lei T."/>
            <person name="Chen C."/>
            <person name="Chen H."/>
            <person name="Xu Z."/>
            <person name="Li H."/>
            <person name="Huang H."/>
            <person name="Zhang F."/>
            <person name="Xu H."/>
            <person name="Li N."/>
            <person name="Zhao C."/>
            <person name="Li S."/>
            <person name="Dong L."/>
            <person name="Huang Y."/>
            <person name="Li L."/>
            <person name="Xi Y."/>
            <person name="Qi Q."/>
            <person name="Li W."/>
            <person name="Zhang B."/>
            <person name="Hu W."/>
            <person name="Zhang Y."/>
            <person name="Tian X."/>
            <person name="Jiao Y."/>
            <person name="Liang X."/>
            <person name="Jin J."/>
            <person name="Gao L."/>
            <person name="Zheng W."/>
            <person name="Hao B."/>
            <person name="Liu S."/>
            <person name="Wang W."/>
            <person name="Yuan L."/>
            <person name="Cao M."/>
            <person name="McDermott J."/>
            <person name="Samudrala R."/>
            <person name="Wang J."/>
            <person name="Wong G.K."/>
            <person name="Yang H."/>
        </authorList>
    </citation>
    <scope>NUCLEOTIDE SEQUENCE [LARGE SCALE GENOMIC DNA]</scope>
    <source>
        <strain evidence="3">cv. 93-11</strain>
    </source>
</reference>
<evidence type="ECO:0000256" key="1">
    <source>
        <dbReference type="SAM" id="MobiDB-lite"/>
    </source>
</evidence>
<feature type="region of interest" description="Disordered" evidence="1">
    <location>
        <begin position="1"/>
        <end position="41"/>
    </location>
</feature>
<proteinExistence type="predicted"/>